<dbReference type="Gene3D" id="6.10.250.2650">
    <property type="match status" value="1"/>
</dbReference>
<dbReference type="Pfam" id="PF19034">
    <property type="entry name" value="RnlA-toxin_DBD"/>
    <property type="match status" value="1"/>
</dbReference>
<evidence type="ECO:0000259" key="3">
    <source>
        <dbReference type="Pfam" id="PF19417"/>
    </source>
</evidence>
<dbReference type="Gene3D" id="3.30.160.690">
    <property type="entry name" value="Bacterial toxin RNase RnlA/LsoA, N repeated domain"/>
    <property type="match status" value="1"/>
</dbReference>
<evidence type="ECO:0000313" key="4">
    <source>
        <dbReference type="EMBL" id="GBG20833.1"/>
    </source>
</evidence>
<dbReference type="Gene3D" id="1.10.8.1130">
    <property type="entry name" value="Bacterial toxin RNase RnlA/LsoA, C-terminal Dmd-binding domain"/>
    <property type="match status" value="1"/>
</dbReference>
<evidence type="ECO:0000259" key="1">
    <source>
        <dbReference type="Pfam" id="PF15935"/>
    </source>
</evidence>
<reference evidence="4 5" key="1">
    <citation type="submission" date="2017-06" db="EMBL/GenBank/DDBJ databases">
        <title>Genome sequencing of cyanobaciteial culture collection at National Institute for Environmental Studies (NIES).</title>
        <authorList>
            <person name="Hirose Y."/>
            <person name="Shimura Y."/>
            <person name="Fujisawa T."/>
            <person name="Nakamura Y."/>
            <person name="Kawachi M."/>
        </authorList>
    </citation>
    <scope>NUCLEOTIDE SEQUENCE [LARGE SCALE GENOMIC DNA]</scope>
    <source>
        <strain evidence="4 5">NIES-4072</strain>
    </source>
</reference>
<dbReference type="GO" id="GO:0004521">
    <property type="term" value="F:RNA endonuclease activity"/>
    <property type="evidence" value="ECO:0007669"/>
    <property type="project" value="InterPro"/>
</dbReference>
<name>A0A2R5FX74_NOSCO</name>
<dbReference type="EC" id="3.1.-.-" evidence="4"/>
<accession>A0A2R5FX74</accession>
<organism evidence="4 5">
    <name type="scientific">Nostoc commune NIES-4072</name>
    <dbReference type="NCBI Taxonomy" id="2005467"/>
    <lineage>
        <taxon>Bacteria</taxon>
        <taxon>Bacillati</taxon>
        <taxon>Cyanobacteriota</taxon>
        <taxon>Cyanophyceae</taxon>
        <taxon>Nostocales</taxon>
        <taxon>Nostocaceae</taxon>
        <taxon>Nostoc</taxon>
    </lineage>
</organism>
<dbReference type="GO" id="GO:0016787">
    <property type="term" value="F:hydrolase activity"/>
    <property type="evidence" value="ECO:0007669"/>
    <property type="project" value="UniProtKB-KW"/>
</dbReference>
<feature type="domain" description="Bacterial toxin RNase RnlA/LsoA N-terminal repeated" evidence="1">
    <location>
        <begin position="98"/>
        <end position="181"/>
    </location>
</feature>
<dbReference type="Gene3D" id="3.30.310.240">
    <property type="entry name" value="Bacterial toxin RNase RnlA/LsoA, N-terminal domain"/>
    <property type="match status" value="1"/>
</dbReference>
<keyword evidence="5" id="KW-1185">Reference proteome</keyword>
<dbReference type="InterPro" id="IPR043994">
    <property type="entry name" value="RnlA/LsoA-toxin_DBD"/>
</dbReference>
<dbReference type="OrthoDB" id="9811552at2"/>
<protein>
    <submittedName>
        <fullName evidence="4">mRNA endoribonuclease LS</fullName>
        <ecNumber evidence="4">3.1.-.-</ecNumber>
    </submittedName>
</protein>
<keyword evidence="4" id="KW-0378">Hydrolase</keyword>
<dbReference type="InterPro" id="IPR045837">
    <property type="entry name" value="RnlA_toxin_N"/>
</dbReference>
<dbReference type="Proteomes" id="UP000245124">
    <property type="component" value="Unassembled WGS sequence"/>
</dbReference>
<proteinExistence type="predicted"/>
<dbReference type="AlphaFoldDB" id="A0A2R5FX74"/>
<feature type="domain" description="Bacterial toxin RNase RnlA/LsoA DBD" evidence="2">
    <location>
        <begin position="207"/>
        <end position="330"/>
    </location>
</feature>
<dbReference type="InterPro" id="IPR031845">
    <property type="entry name" value="RnlA_toxin_NRD"/>
</dbReference>
<comment type="caution">
    <text evidence="4">The sequence shown here is derived from an EMBL/GenBank/DDBJ whole genome shotgun (WGS) entry which is preliminary data.</text>
</comment>
<feature type="domain" description="Bacterial toxin RNase RnlA/LsoA N-terminal" evidence="3">
    <location>
        <begin position="5"/>
        <end position="84"/>
    </location>
</feature>
<sequence>MPSDFKELNLDRTRLKECVEEFWRINNFQEGIYSEEQNSRHRVKYIQDGCDVMVELLLRQNGTTTIHTKIGKYPDKGEQLALYLKEKLVGDHRKAISVSVKNINQDTFNLLIEFLEELKNEDSDVTEISVARISEALTKKSIKVTSKYNDSLTLTHYQSTNTLLIQGKPLYGYYQVSYFLAQFTDLNGFLEIVYKGEETPNTIDVDENTIETELKALLPNAYSSLGEGILTMLRTSYTLKDISIPLPDYSCYVFPALRALEGVMRRLLFNEGYSIEDNNNSFGGIFYGDSRKNYLVKNDFKQEIGNSKICNALEICYTYFVQQRHELFHANDFTDSSKFIATQEQANQIIEKVVKIIDTAYKIAN</sequence>
<evidence type="ECO:0000259" key="2">
    <source>
        <dbReference type="Pfam" id="PF19034"/>
    </source>
</evidence>
<gene>
    <name evidence="4" type="primary">rnlA</name>
    <name evidence="4" type="ORF">NIES4072_45150</name>
</gene>
<dbReference type="RefSeq" id="WP_146195849.1">
    <property type="nucleotide sequence ID" value="NZ_BDUD01000001.1"/>
</dbReference>
<dbReference type="Pfam" id="PF15935">
    <property type="entry name" value="RnlA_toxin"/>
    <property type="match status" value="1"/>
</dbReference>
<evidence type="ECO:0000313" key="5">
    <source>
        <dbReference type="Proteomes" id="UP000245124"/>
    </source>
</evidence>
<dbReference type="EMBL" id="BDUD01000001">
    <property type="protein sequence ID" value="GBG20833.1"/>
    <property type="molecule type" value="Genomic_DNA"/>
</dbReference>
<dbReference type="Pfam" id="PF19417">
    <property type="entry name" value="RnlA_toxin_N"/>
    <property type="match status" value="1"/>
</dbReference>